<keyword evidence="9" id="KW-1185">Reference proteome</keyword>
<feature type="region of interest" description="Disordered" evidence="5">
    <location>
        <begin position="603"/>
        <end position="623"/>
    </location>
</feature>
<gene>
    <name evidence="8" type="ORF">MC7420_2549</name>
</gene>
<sequence>MVGDKAKTKRPLASKIEEVFGLDLRSLAVFRIGLALMVIWDLIIRVKGLNAHYTDYGILPRSALIDELLNPWYWSIHLISGHPFVQGLLFLLAFFIALAMLVGYRTRLATIATWALVISLQNRNPALIFAADDVLRAILFWAMFLPLGACYSVDSALNTSTQPLPKRVVSGATFALMVQLCFIYMWSAAYKTQSEIWWPQGDAVYYSLSFDQYVSGFGLFLLSFPPLLLKAITFSALWFEWIGPLMIFIPFRNSFFRCVAIVSFILLHVGFELSFELGVLSFLSMATWLALLPSPVWDGLAKRLNTDKRRGLRIYYDADCGFCKKVVHLIRTVLILPRTPLLMAQDDASICADMEAKNSWVVVDWQGNRYFKFEAIAYVVSLSPLFGFLAKVLRWRPVMAVGTRFYETIASNRRAAGMLTKPLKFRPIEVRPSRLLNAIALALLLFTFIWNLRSFAAQTFSRRPIEKDDWISATHKFLNRRTFQRLDPVSRLTRLDQSWSIFAPSPPLDDGWHVIEGKLKNGSEIDVLLGGGAVNWDKPTPKQLKAIYGNQQWRVYFINLNRAIGKKLYPYYGKYLCRTWNATHEGGKQLESFEMYFMDERTVPPGEPQDVEKVKRLEQSCSD</sequence>
<evidence type="ECO:0000313" key="8">
    <source>
        <dbReference type="EMBL" id="EDX72931.1"/>
    </source>
</evidence>
<accession>B4VYG9</accession>
<dbReference type="PANTHER" id="PTHR39535:SF2">
    <property type="entry name" value="HTTM DOMAIN-CONTAINING PROTEIN"/>
    <property type="match status" value="1"/>
</dbReference>
<evidence type="ECO:0000256" key="4">
    <source>
        <dbReference type="ARBA" id="ARBA00023136"/>
    </source>
</evidence>
<dbReference type="InterPro" id="IPR007263">
    <property type="entry name" value="DCC1-like"/>
</dbReference>
<feature type="transmembrane region" description="Helical" evidence="6">
    <location>
        <begin position="169"/>
        <end position="189"/>
    </location>
</feature>
<comment type="subcellular location">
    <subcellularLocation>
        <location evidence="1">Endomembrane system</location>
        <topology evidence="1">Multi-pass membrane protein</topology>
    </subcellularLocation>
</comment>
<feature type="transmembrane region" description="Helical" evidence="6">
    <location>
        <begin position="137"/>
        <end position="157"/>
    </location>
</feature>
<name>B4VYG9_9CYAN</name>
<keyword evidence="2 6" id="KW-0812">Transmembrane</keyword>
<dbReference type="Pfam" id="PF04134">
    <property type="entry name" value="DCC1-like"/>
    <property type="match status" value="1"/>
</dbReference>
<evidence type="ECO:0000256" key="6">
    <source>
        <dbReference type="SAM" id="Phobius"/>
    </source>
</evidence>
<dbReference type="InterPro" id="IPR052964">
    <property type="entry name" value="Sporulation_signal_mat"/>
</dbReference>
<dbReference type="PANTHER" id="PTHR39535">
    <property type="entry name" value="SPORULATION-DELAYING PROTEIN SDPB"/>
    <property type="match status" value="1"/>
</dbReference>
<feature type="transmembrane region" description="Helical" evidence="6">
    <location>
        <begin position="20"/>
        <end position="40"/>
    </location>
</feature>
<feature type="transmembrane region" description="Helical" evidence="6">
    <location>
        <begin position="254"/>
        <end position="271"/>
    </location>
</feature>
<feature type="domain" description="HTTM-like" evidence="7">
    <location>
        <begin position="19"/>
        <end position="296"/>
    </location>
</feature>
<feature type="transmembrane region" description="Helical" evidence="6">
    <location>
        <begin position="84"/>
        <end position="104"/>
    </location>
</feature>
<organism evidence="8 9">
    <name type="scientific">Coleofasciculus chthonoplastes PCC 7420</name>
    <dbReference type="NCBI Taxonomy" id="118168"/>
    <lineage>
        <taxon>Bacteria</taxon>
        <taxon>Bacillati</taxon>
        <taxon>Cyanobacteriota</taxon>
        <taxon>Cyanophyceae</taxon>
        <taxon>Coleofasciculales</taxon>
        <taxon>Coleofasciculaceae</taxon>
        <taxon>Coleofasciculus</taxon>
    </lineage>
</organism>
<protein>
    <recommendedName>
        <fullName evidence="7">HTTM-like domain-containing protein</fullName>
    </recommendedName>
</protein>
<dbReference type="GO" id="GO:0012505">
    <property type="term" value="C:endomembrane system"/>
    <property type="evidence" value="ECO:0007669"/>
    <property type="project" value="UniProtKB-SubCell"/>
</dbReference>
<keyword evidence="3 6" id="KW-1133">Transmembrane helix</keyword>
<evidence type="ECO:0000256" key="1">
    <source>
        <dbReference type="ARBA" id="ARBA00004127"/>
    </source>
</evidence>
<evidence type="ECO:0000259" key="7">
    <source>
        <dbReference type="SMART" id="SM00752"/>
    </source>
</evidence>
<evidence type="ECO:0000256" key="2">
    <source>
        <dbReference type="ARBA" id="ARBA00022692"/>
    </source>
</evidence>
<evidence type="ECO:0000256" key="3">
    <source>
        <dbReference type="ARBA" id="ARBA00022989"/>
    </source>
</evidence>
<dbReference type="Proteomes" id="UP000003835">
    <property type="component" value="Unassembled WGS sequence"/>
</dbReference>
<dbReference type="RefSeq" id="WP_006103733.1">
    <property type="nucleotide sequence ID" value="NZ_DS989860.1"/>
</dbReference>
<dbReference type="InterPro" id="IPR011020">
    <property type="entry name" value="HTTM-like"/>
</dbReference>
<evidence type="ECO:0000256" key="5">
    <source>
        <dbReference type="SAM" id="MobiDB-lite"/>
    </source>
</evidence>
<proteinExistence type="predicted"/>
<keyword evidence="4 6" id="KW-0472">Membrane</keyword>
<dbReference type="GO" id="GO:0015035">
    <property type="term" value="F:protein-disulfide reductase activity"/>
    <property type="evidence" value="ECO:0007669"/>
    <property type="project" value="InterPro"/>
</dbReference>
<feature type="compositionally biased region" description="Basic and acidic residues" evidence="5">
    <location>
        <begin position="610"/>
        <end position="623"/>
    </location>
</feature>
<evidence type="ECO:0000313" key="9">
    <source>
        <dbReference type="Proteomes" id="UP000003835"/>
    </source>
</evidence>
<dbReference type="EMBL" id="DS989860">
    <property type="protein sequence ID" value="EDX72931.1"/>
    <property type="molecule type" value="Genomic_DNA"/>
</dbReference>
<dbReference type="eggNOG" id="COG3011">
    <property type="taxonomic scope" value="Bacteria"/>
</dbReference>
<dbReference type="AlphaFoldDB" id="B4VYG9"/>
<dbReference type="SMART" id="SM00752">
    <property type="entry name" value="HTTM"/>
    <property type="match status" value="1"/>
</dbReference>
<dbReference type="STRING" id="118168.MC7420_2549"/>
<dbReference type="HOGENOM" id="CLU_022162_0_0_3"/>
<feature type="transmembrane region" description="Helical" evidence="6">
    <location>
        <begin position="435"/>
        <end position="453"/>
    </location>
</feature>
<dbReference type="OrthoDB" id="128729at2"/>
<feature type="transmembrane region" description="Helical" evidence="6">
    <location>
        <begin position="375"/>
        <end position="393"/>
    </location>
</feature>
<reference evidence="8 9" key="1">
    <citation type="submission" date="2008-07" db="EMBL/GenBank/DDBJ databases">
        <authorList>
            <person name="Tandeau de Marsac N."/>
            <person name="Ferriera S."/>
            <person name="Johnson J."/>
            <person name="Kravitz S."/>
            <person name="Beeson K."/>
            <person name="Sutton G."/>
            <person name="Rogers Y.-H."/>
            <person name="Friedman R."/>
            <person name="Frazier M."/>
            <person name="Venter J.C."/>
        </authorList>
    </citation>
    <scope>NUCLEOTIDE SEQUENCE [LARGE SCALE GENOMIC DNA]</scope>
    <source>
        <strain evidence="8 9">PCC 7420</strain>
    </source>
</reference>